<dbReference type="PANTHER" id="PTHR10010:SF46">
    <property type="entry name" value="SODIUM-DEPENDENT PHOSPHATE TRANSPORT PROTEIN 2B"/>
    <property type="match status" value="1"/>
</dbReference>
<dbReference type="EMBL" id="ACIP02000001">
    <property type="protein sequence ID" value="EEP29456.1"/>
    <property type="molecule type" value="Genomic_DNA"/>
</dbReference>
<protein>
    <submittedName>
        <fullName evidence="8">Na/Pi-cotransporter II-like protein</fullName>
    </submittedName>
</protein>
<evidence type="ECO:0000256" key="4">
    <source>
        <dbReference type="ARBA" id="ARBA00022989"/>
    </source>
</evidence>
<dbReference type="InterPro" id="IPR026022">
    <property type="entry name" value="PhoU_dom"/>
</dbReference>
<dbReference type="InterPro" id="IPR003841">
    <property type="entry name" value="Na/Pi_transpt"/>
</dbReference>
<evidence type="ECO:0000256" key="5">
    <source>
        <dbReference type="ARBA" id="ARBA00023136"/>
    </source>
</evidence>
<reference evidence="8" key="1">
    <citation type="submission" date="2009-04" db="EMBL/GenBank/DDBJ databases">
        <authorList>
            <person name="Weinstock G."/>
            <person name="Sodergren E."/>
            <person name="Clifton S."/>
            <person name="Fulton L."/>
            <person name="Fulton B."/>
            <person name="Courtney L."/>
            <person name="Fronick C."/>
            <person name="Harrison M."/>
            <person name="Strong C."/>
            <person name="Farmer C."/>
            <person name="Delahaunty K."/>
            <person name="Markovic C."/>
            <person name="Hall O."/>
            <person name="Minx P."/>
            <person name="Tomlinson C."/>
            <person name="Mitreva M."/>
            <person name="Nelson J."/>
            <person name="Hou S."/>
            <person name="Wollam A."/>
            <person name="Pepin K.H."/>
            <person name="Johnson M."/>
            <person name="Bhonagiri V."/>
            <person name="Nash W.E."/>
            <person name="Warren W."/>
            <person name="Chinwalla A."/>
            <person name="Mardis E.R."/>
            <person name="Wilson R.K."/>
        </authorList>
    </citation>
    <scope>NUCLEOTIDE SEQUENCE [LARGE SCALE GENOMIC DNA]</scope>
    <source>
        <strain evidence="8">DSM 14600</strain>
    </source>
</reference>
<feature type="transmembrane region" description="Helical" evidence="6">
    <location>
        <begin position="290"/>
        <end position="310"/>
    </location>
</feature>
<keyword evidence="2" id="KW-1003">Cell membrane</keyword>
<feature type="transmembrane region" description="Helical" evidence="6">
    <location>
        <begin position="175"/>
        <end position="199"/>
    </location>
</feature>
<sequence length="601" mass="66563">MDITIILQMIGGLVLFLYGIQYLGDSLKKVSSGRLEKILETLTSNKWKAALLGMLVTALIQSSGATIVMCVGFVNSGIMSLTQSVGVILGANIGTTITAWLLSLSGITSDNIILQLFKPANFSPILGFIGLVMFLAAKRERTKDIGSILLSFAILLIGMSSMSAAAAPLSNNEAFTSLLTAFSNPILGLLAGLIMTAILQSSSASIGILQALSTTGTVSMGAAIPIIMGENIGSALTGVISSIGASRNAKRAAWIQMFYCILKTFTFMIAFYSLNLLFHFPVMYQAANPVIIAIFHSIFNIAAVVIMLPISDILVKMVETVFPITEEETRARESMHTFDVLDERFLDSPVLALDQSKVVLMEMFRHSNEAMNDAMDLIFEYDEKKAKNVIRLEALVDQYEDRLDSYLTLLSTRTHTEHEANRLTMHVHSTNDLERISDHALNVASSITKMREEGQSFSDAAKEELKVFTDAVREILDLTMRTFDDNNLELARSVDPLEDTIDFLNMEIKDHHARRLQHNECTIEMGLVLSDITIDLERVADHCANMAVYMMATNDNNFVTHDFVQRAREAKDNNFEILVAGYMAKYKIPQSKFKTHMDRED</sequence>
<dbReference type="Gene3D" id="1.20.58.220">
    <property type="entry name" value="Phosphate transport system protein phou homolog 2, domain 2"/>
    <property type="match status" value="1"/>
</dbReference>
<dbReference type="Proteomes" id="UP000003494">
    <property type="component" value="Unassembled WGS sequence"/>
</dbReference>
<feature type="domain" description="PhoU" evidence="7">
    <location>
        <begin position="470"/>
        <end position="547"/>
    </location>
</feature>
<keyword evidence="4 6" id="KW-1133">Transmembrane helix</keyword>
<feature type="transmembrane region" description="Helical" evidence="6">
    <location>
        <begin position="257"/>
        <end position="278"/>
    </location>
</feature>
<evidence type="ECO:0000256" key="2">
    <source>
        <dbReference type="ARBA" id="ARBA00022475"/>
    </source>
</evidence>
<dbReference type="SUPFAM" id="SSF109755">
    <property type="entry name" value="PhoU-like"/>
    <property type="match status" value="1"/>
</dbReference>
<comment type="subcellular location">
    <subcellularLocation>
        <location evidence="1">Cell membrane</location>
        <topology evidence="1">Multi-pass membrane protein</topology>
    </subcellularLocation>
</comment>
<keyword evidence="5 6" id="KW-0472">Membrane</keyword>
<accession>C4GA09</accession>
<proteinExistence type="predicted"/>
<gene>
    <name evidence="8" type="ORF">GCWU000342_00814</name>
</gene>
<dbReference type="GO" id="GO:0005436">
    <property type="term" value="F:sodium:phosphate symporter activity"/>
    <property type="evidence" value="ECO:0007669"/>
    <property type="project" value="InterPro"/>
</dbReference>
<evidence type="ECO:0000256" key="6">
    <source>
        <dbReference type="SAM" id="Phobius"/>
    </source>
</evidence>
<evidence type="ECO:0000259" key="7">
    <source>
        <dbReference type="Pfam" id="PF01895"/>
    </source>
</evidence>
<dbReference type="eggNOG" id="COG1283">
    <property type="taxonomic scope" value="Bacteria"/>
</dbReference>
<dbReference type="PANTHER" id="PTHR10010">
    <property type="entry name" value="SOLUTE CARRIER FAMILY 34 SODIUM PHOSPHATE , MEMBER 2-RELATED"/>
    <property type="match status" value="1"/>
</dbReference>
<feature type="transmembrane region" description="Helical" evidence="6">
    <location>
        <begin position="49"/>
        <end position="74"/>
    </location>
</feature>
<dbReference type="GO" id="GO:0005886">
    <property type="term" value="C:plasma membrane"/>
    <property type="evidence" value="ECO:0007669"/>
    <property type="project" value="UniProtKB-SubCell"/>
</dbReference>
<evidence type="ECO:0000256" key="3">
    <source>
        <dbReference type="ARBA" id="ARBA00022692"/>
    </source>
</evidence>
<dbReference type="Pfam" id="PF01895">
    <property type="entry name" value="PhoU"/>
    <property type="match status" value="2"/>
</dbReference>
<dbReference type="Pfam" id="PF02690">
    <property type="entry name" value="Na_Pi_cotrans"/>
    <property type="match status" value="1"/>
</dbReference>
<dbReference type="InterPro" id="IPR038078">
    <property type="entry name" value="PhoU-like_sf"/>
</dbReference>
<feature type="transmembrane region" description="Helical" evidence="6">
    <location>
        <begin position="5"/>
        <end position="24"/>
    </location>
</feature>
<keyword evidence="3 6" id="KW-0812">Transmembrane</keyword>
<dbReference type="STRING" id="626523.GCWU000342_00814"/>
<keyword evidence="9" id="KW-1185">Reference proteome</keyword>
<feature type="transmembrane region" description="Helical" evidence="6">
    <location>
        <begin position="119"/>
        <end position="137"/>
    </location>
</feature>
<dbReference type="NCBIfam" id="NF037997">
    <property type="entry name" value="Na_Pi_symport"/>
    <property type="match status" value="1"/>
</dbReference>
<name>C4GA09_9FIRM</name>
<feature type="domain" description="PhoU" evidence="7">
    <location>
        <begin position="360"/>
        <end position="446"/>
    </location>
</feature>
<evidence type="ECO:0000313" key="8">
    <source>
        <dbReference type="EMBL" id="EEP29456.1"/>
    </source>
</evidence>
<evidence type="ECO:0000313" key="9">
    <source>
        <dbReference type="Proteomes" id="UP000003494"/>
    </source>
</evidence>
<feature type="transmembrane region" description="Helical" evidence="6">
    <location>
        <begin position="149"/>
        <end position="169"/>
    </location>
</feature>
<dbReference type="HOGENOM" id="CLU_025623_0_1_9"/>
<organism evidence="8 9">
    <name type="scientific">Shuttleworthella satelles DSM 14600</name>
    <dbReference type="NCBI Taxonomy" id="626523"/>
    <lineage>
        <taxon>Bacteria</taxon>
        <taxon>Bacillati</taxon>
        <taxon>Bacillota</taxon>
        <taxon>Clostridia</taxon>
        <taxon>Lachnospirales</taxon>
        <taxon>Lachnospiraceae</taxon>
        <taxon>Shuttleworthella</taxon>
    </lineage>
</organism>
<evidence type="ECO:0000256" key="1">
    <source>
        <dbReference type="ARBA" id="ARBA00004651"/>
    </source>
</evidence>
<comment type="caution">
    <text evidence="8">The sequence shown here is derived from an EMBL/GenBank/DDBJ whole genome shotgun (WGS) entry which is preliminary data.</text>
</comment>
<dbReference type="GO" id="GO:0044341">
    <property type="term" value="P:sodium-dependent phosphate transport"/>
    <property type="evidence" value="ECO:0007669"/>
    <property type="project" value="InterPro"/>
</dbReference>
<dbReference type="AlphaFoldDB" id="C4GA09"/>
<feature type="transmembrane region" description="Helical" evidence="6">
    <location>
        <begin position="86"/>
        <end position="107"/>
    </location>
</feature>
<dbReference type="RefSeq" id="WP_006905844.1">
    <property type="nucleotide sequence ID" value="NZ_GG665866.1"/>
</dbReference>